<dbReference type="RefSeq" id="WP_121839919.1">
    <property type="nucleotide sequence ID" value="NZ_ML014805.1"/>
</dbReference>
<reference evidence="1 2" key="1">
    <citation type="submission" date="2018-09" db="EMBL/GenBank/DDBJ databases">
        <title>Phylogeny of the Shewanellaceae, and recommendation for two new genera, Pseudoshewanella and Parashewanella.</title>
        <authorList>
            <person name="Wang G."/>
        </authorList>
    </citation>
    <scope>NUCLEOTIDE SEQUENCE [LARGE SCALE GENOMIC DNA]</scope>
    <source>
        <strain evidence="1 2">C51</strain>
    </source>
</reference>
<dbReference type="EMBL" id="QZEI01000056">
    <property type="protein sequence ID" value="RLV58759.1"/>
    <property type="molecule type" value="Genomic_DNA"/>
</dbReference>
<name>A0A3L8PVF9_9GAMM</name>
<gene>
    <name evidence="1" type="ORF">D5018_15545</name>
</gene>
<accession>A0A3L8PVF9</accession>
<organism evidence="1 2">
    <name type="scientific">Parashewanella curva</name>
    <dbReference type="NCBI Taxonomy" id="2338552"/>
    <lineage>
        <taxon>Bacteria</taxon>
        <taxon>Pseudomonadati</taxon>
        <taxon>Pseudomonadota</taxon>
        <taxon>Gammaproteobacteria</taxon>
        <taxon>Alteromonadales</taxon>
        <taxon>Shewanellaceae</taxon>
        <taxon>Parashewanella</taxon>
    </lineage>
</organism>
<dbReference type="AlphaFoldDB" id="A0A3L8PVF9"/>
<evidence type="ECO:0000313" key="1">
    <source>
        <dbReference type="EMBL" id="RLV58759.1"/>
    </source>
</evidence>
<protein>
    <submittedName>
        <fullName evidence="1">Uncharacterized protein</fullName>
    </submittedName>
</protein>
<keyword evidence="2" id="KW-1185">Reference proteome</keyword>
<dbReference type="Proteomes" id="UP000281474">
    <property type="component" value="Unassembled WGS sequence"/>
</dbReference>
<proteinExistence type="predicted"/>
<comment type="caution">
    <text evidence="1">The sequence shown here is derived from an EMBL/GenBank/DDBJ whole genome shotgun (WGS) entry which is preliminary data.</text>
</comment>
<sequence>MSVSIQPVFIDAQQGNQYINSITGLPLHMEKLEDGSIVKHPKAFLSGEGYYVKFEHLQYLVHKETRMPFPTSQYYNHS</sequence>
<evidence type="ECO:0000313" key="2">
    <source>
        <dbReference type="Proteomes" id="UP000281474"/>
    </source>
</evidence>